<sequence length="364" mass="40914">MPRRVNRFAIQSAIFLGIFLLILYINRPQSSSLADKRLDWNEIRYKPQDGKKVDSRGICPSLAGSKKPALVVARVEADGDTSWIDKLADKYHTCVYNVDAPSDESSKYLQVPANRGHEAIVYLTFIIDNYYHIPESGVVFVHGSRWAWHNDVPTYDNAAALAALDTHAALEPWGYHNLRCDWSVSTCPASAKPQGSLETSFQAMISPWDARSVSDSALPAAFKILFGDDNDNVLGRHDTIRSQCCAQFIVGRKNILQHSIEEYSALRQWLLDSGPDAAPRDDRIAGRILSYIWHILFIRKQEIENDGAISLEKLNTAACPHAADCYCRLYGICDLDKCTDGHCYGQYKIPPDFRIPDDWALTHP</sequence>
<proteinExistence type="predicted"/>
<dbReference type="OrthoDB" id="426718at2759"/>
<dbReference type="STRING" id="1441469.A0A1Q5Q679"/>
<feature type="transmembrane region" description="Helical" evidence="1">
    <location>
        <begin position="7"/>
        <end position="25"/>
    </location>
</feature>
<dbReference type="EMBL" id="LFMY01000022">
    <property type="protein sequence ID" value="OKL55366.1"/>
    <property type="molecule type" value="Genomic_DNA"/>
</dbReference>
<accession>A0A1Q5Q679</accession>
<keyword evidence="3" id="KW-1185">Reference proteome</keyword>
<keyword evidence="1" id="KW-0812">Transmembrane</keyword>
<dbReference type="PANTHER" id="PTHR37490:SF3">
    <property type="entry name" value="DUF3431 DOMAIN CONTAINING PROTEIN"/>
    <property type="match status" value="1"/>
</dbReference>
<dbReference type="Proteomes" id="UP000214365">
    <property type="component" value="Unassembled WGS sequence"/>
</dbReference>
<gene>
    <name evidence="2" type="ORF">UA08_09401</name>
</gene>
<protein>
    <submittedName>
        <fullName evidence="2">Uncharacterized protein</fullName>
    </submittedName>
</protein>
<evidence type="ECO:0000256" key="1">
    <source>
        <dbReference type="SAM" id="Phobius"/>
    </source>
</evidence>
<name>A0A1Q5Q679_TALAT</name>
<dbReference type="InterPro" id="IPR021838">
    <property type="entry name" value="DUF3431"/>
</dbReference>
<evidence type="ECO:0000313" key="2">
    <source>
        <dbReference type="EMBL" id="OKL55366.1"/>
    </source>
</evidence>
<evidence type="ECO:0000313" key="3">
    <source>
        <dbReference type="Proteomes" id="UP000214365"/>
    </source>
</evidence>
<dbReference type="GeneID" id="31009157"/>
<keyword evidence="1" id="KW-1133">Transmembrane helix</keyword>
<dbReference type="RefSeq" id="XP_020115487.1">
    <property type="nucleotide sequence ID" value="XM_020265332.1"/>
</dbReference>
<dbReference type="AlphaFoldDB" id="A0A1Q5Q679"/>
<organism evidence="2 3">
    <name type="scientific">Talaromyces atroroseus</name>
    <dbReference type="NCBI Taxonomy" id="1441469"/>
    <lineage>
        <taxon>Eukaryota</taxon>
        <taxon>Fungi</taxon>
        <taxon>Dikarya</taxon>
        <taxon>Ascomycota</taxon>
        <taxon>Pezizomycotina</taxon>
        <taxon>Eurotiomycetes</taxon>
        <taxon>Eurotiomycetidae</taxon>
        <taxon>Eurotiales</taxon>
        <taxon>Trichocomaceae</taxon>
        <taxon>Talaromyces</taxon>
        <taxon>Talaromyces sect. Trachyspermi</taxon>
    </lineage>
</organism>
<keyword evidence="1" id="KW-0472">Membrane</keyword>
<dbReference type="Pfam" id="PF11913">
    <property type="entry name" value="DUF3431"/>
    <property type="match status" value="1"/>
</dbReference>
<dbReference type="PANTHER" id="PTHR37490">
    <property type="entry name" value="EXPRESSED PROTEIN"/>
    <property type="match status" value="1"/>
</dbReference>
<comment type="caution">
    <text evidence="2">The sequence shown here is derived from an EMBL/GenBank/DDBJ whole genome shotgun (WGS) entry which is preliminary data.</text>
</comment>
<reference evidence="2 3" key="1">
    <citation type="submission" date="2015-06" db="EMBL/GenBank/DDBJ databases">
        <title>Talaromyces atroroseus IBT 11181 draft genome.</title>
        <authorList>
            <person name="Rasmussen K.B."/>
            <person name="Rasmussen S."/>
            <person name="Petersen B."/>
            <person name="Sicheritz-Ponten T."/>
            <person name="Mortensen U.H."/>
            <person name="Thrane U."/>
        </authorList>
    </citation>
    <scope>NUCLEOTIDE SEQUENCE [LARGE SCALE GENOMIC DNA]</scope>
    <source>
        <strain evidence="2 3">IBT 11181</strain>
    </source>
</reference>